<comment type="caution">
    <text evidence="3">The sequence shown here is derived from an EMBL/GenBank/DDBJ whole genome shotgun (WGS) entry which is preliminary data.</text>
</comment>
<gene>
    <name evidence="3" type="ORF">EVOR1521_LOCUS849</name>
</gene>
<dbReference type="GO" id="GO:0005739">
    <property type="term" value="C:mitochondrion"/>
    <property type="evidence" value="ECO:0007669"/>
    <property type="project" value="UniProtKB-ARBA"/>
</dbReference>
<dbReference type="Proteomes" id="UP001178507">
    <property type="component" value="Unassembled WGS sequence"/>
</dbReference>
<proteinExistence type="inferred from homology"/>
<evidence type="ECO:0000256" key="1">
    <source>
        <dbReference type="ARBA" id="ARBA00008306"/>
    </source>
</evidence>
<dbReference type="InterPro" id="IPR003734">
    <property type="entry name" value="DUF155"/>
</dbReference>
<evidence type="ECO:0000313" key="4">
    <source>
        <dbReference type="Proteomes" id="UP001178507"/>
    </source>
</evidence>
<accession>A0AA36HKV5</accession>
<comment type="similarity">
    <text evidence="1">Belongs to the RMD1/sif2 family.</text>
</comment>
<sequence>MRQAAGRAAMAWRHGVGAVGRSERRGWRGAAFIPGRKNPGVETTAQVSAHLLGQSIRLRQLRERLAELGGQLTTWQGQVLVCSGSNSEPNCSAVFLANGCVVCWHTSETTQKQLLQLAAECPATRRGPVNLGALQLVLEGRLQPQEDGEPIASESMELLDAPAGASTQLKSDGCLHLSIDPEVRRTHQVAISLGMAVAVRLESLETKIERQLESDWKALQKEVARLEDPWTVSTSLKDVSHRIFKYEHMLHRMRYELNAEAGLLDPPELLWEQPIAEKLHDQVVAHFDVRRRTTLLNERLSYSLDYLHTLGEHVRHLYSVRLERMIIILITLELGVGIMGLSAGLPPHGVVVQEVQ</sequence>
<dbReference type="AlphaFoldDB" id="A0AA36HKV5"/>
<evidence type="ECO:0000259" key="2">
    <source>
        <dbReference type="Pfam" id="PF02582"/>
    </source>
</evidence>
<protein>
    <recommendedName>
        <fullName evidence="2">DUF155 domain-containing protein</fullName>
    </recommendedName>
</protein>
<dbReference type="EMBL" id="CAUJNA010000004">
    <property type="protein sequence ID" value="CAJ1370224.1"/>
    <property type="molecule type" value="Genomic_DNA"/>
</dbReference>
<dbReference type="InterPro" id="IPR051624">
    <property type="entry name" value="RMD1/Sad1-interacting"/>
</dbReference>
<feature type="domain" description="DUF155" evidence="2">
    <location>
        <begin position="94"/>
        <end position="297"/>
    </location>
</feature>
<dbReference type="Pfam" id="PF02582">
    <property type="entry name" value="DUF155"/>
    <property type="match status" value="1"/>
</dbReference>
<dbReference type="PANTHER" id="PTHR16255:SF1">
    <property type="entry name" value="REQUIRED FOR MEIOTIC NUCLEAR DIVISION PROTEIN 1 HOMOLOG"/>
    <property type="match status" value="1"/>
</dbReference>
<dbReference type="PANTHER" id="PTHR16255">
    <property type="entry name" value="REQUIRED FOR MEIOTIC NUCLEAR DIVISION PROTEIN 1 HOMOLOG"/>
    <property type="match status" value="1"/>
</dbReference>
<organism evidence="3 4">
    <name type="scientific">Effrenium voratum</name>
    <dbReference type="NCBI Taxonomy" id="2562239"/>
    <lineage>
        <taxon>Eukaryota</taxon>
        <taxon>Sar</taxon>
        <taxon>Alveolata</taxon>
        <taxon>Dinophyceae</taxon>
        <taxon>Suessiales</taxon>
        <taxon>Symbiodiniaceae</taxon>
        <taxon>Effrenium</taxon>
    </lineage>
</organism>
<name>A0AA36HKV5_9DINO</name>
<keyword evidence="4" id="KW-1185">Reference proteome</keyword>
<reference evidence="3" key="1">
    <citation type="submission" date="2023-08" db="EMBL/GenBank/DDBJ databases">
        <authorList>
            <person name="Chen Y."/>
            <person name="Shah S."/>
            <person name="Dougan E. K."/>
            <person name="Thang M."/>
            <person name="Chan C."/>
        </authorList>
    </citation>
    <scope>NUCLEOTIDE SEQUENCE</scope>
</reference>
<evidence type="ECO:0000313" key="3">
    <source>
        <dbReference type="EMBL" id="CAJ1370224.1"/>
    </source>
</evidence>